<evidence type="ECO:0000313" key="2">
    <source>
        <dbReference type="EMBL" id="RJP17890.1"/>
    </source>
</evidence>
<dbReference type="PANTHER" id="PTHR43943">
    <property type="entry name" value="DEHYDROGENASE/REDUCTASE (SDR FAMILY) MEMBER 4"/>
    <property type="match status" value="1"/>
</dbReference>
<comment type="caution">
    <text evidence="2">The sequence shown here is derived from an EMBL/GenBank/DDBJ whole genome shotgun (WGS) entry which is preliminary data.</text>
</comment>
<sequence length="258" mass="27417">MSKSRFSLEGKVALITGGSRGIGKAIVLEYARAGADIVVASRKLDACRACVEEIEKTGRHGLAVAAHTGKIDQIEKLADQALSQFGKIDILVNNAATNPHFGAIMDIEKAAWDKTFDVNLNGVFFLTQLVFSKWMRDHGGAVINMASVAGLRPAPMTGTYSVTKAALIMLTKVLAAELGAYNIRVNAIAPGFIRTDMSKAVWTSDFFQEEVKKIPVPRLGETEDLLGAALYLASDASSFVTGETIVVDGGAIHSGAGF</sequence>
<dbReference type="PRINTS" id="PR00081">
    <property type="entry name" value="GDHRDH"/>
</dbReference>
<dbReference type="SUPFAM" id="SSF51735">
    <property type="entry name" value="NAD(P)-binding Rossmann-fold domains"/>
    <property type="match status" value="1"/>
</dbReference>
<name>A0A3A4NL30_ABYX5</name>
<dbReference type="EMBL" id="QZKU01000109">
    <property type="protein sequence ID" value="RJP17890.1"/>
    <property type="molecule type" value="Genomic_DNA"/>
</dbReference>
<dbReference type="InterPro" id="IPR036291">
    <property type="entry name" value="NAD(P)-bd_dom_sf"/>
</dbReference>
<proteinExistence type="inferred from homology"/>
<organism evidence="2 3">
    <name type="scientific">Abyssobacteria bacterium (strain SURF_5)</name>
    <dbReference type="NCBI Taxonomy" id="2093360"/>
    <lineage>
        <taxon>Bacteria</taxon>
        <taxon>Pseudomonadati</taxon>
        <taxon>Candidatus Hydrogenedentota</taxon>
        <taxon>Candidatus Abyssobacteria</taxon>
    </lineage>
</organism>
<dbReference type="InterPro" id="IPR020904">
    <property type="entry name" value="Sc_DH/Rdtase_CS"/>
</dbReference>
<dbReference type="Proteomes" id="UP000265882">
    <property type="component" value="Unassembled WGS sequence"/>
</dbReference>
<dbReference type="AlphaFoldDB" id="A0A3A4NL30"/>
<gene>
    <name evidence="2" type="ORF">C4520_15555</name>
</gene>
<dbReference type="FunFam" id="3.40.50.720:FF:000084">
    <property type="entry name" value="Short-chain dehydrogenase reductase"/>
    <property type="match status" value="1"/>
</dbReference>
<dbReference type="Gene3D" id="3.40.50.720">
    <property type="entry name" value="NAD(P)-binding Rossmann-like Domain"/>
    <property type="match status" value="1"/>
</dbReference>
<dbReference type="Pfam" id="PF13561">
    <property type="entry name" value="adh_short_C2"/>
    <property type="match status" value="1"/>
</dbReference>
<accession>A0A3A4NL30</accession>
<dbReference type="CDD" id="cd05233">
    <property type="entry name" value="SDR_c"/>
    <property type="match status" value="1"/>
</dbReference>
<protein>
    <submittedName>
        <fullName evidence="2">SDR family oxidoreductase</fullName>
    </submittedName>
</protein>
<dbReference type="PROSITE" id="PS00061">
    <property type="entry name" value="ADH_SHORT"/>
    <property type="match status" value="1"/>
</dbReference>
<comment type="similarity">
    <text evidence="1">Belongs to the short-chain dehydrogenases/reductases (SDR) family.</text>
</comment>
<dbReference type="NCBIfam" id="NF005559">
    <property type="entry name" value="PRK07231.1"/>
    <property type="match status" value="1"/>
</dbReference>
<dbReference type="PRINTS" id="PR00080">
    <property type="entry name" value="SDRFAMILY"/>
</dbReference>
<dbReference type="PANTHER" id="PTHR43943:SF2">
    <property type="entry name" value="DEHYDROGENASE_REDUCTASE 4"/>
    <property type="match status" value="1"/>
</dbReference>
<evidence type="ECO:0000256" key="1">
    <source>
        <dbReference type="ARBA" id="ARBA00006484"/>
    </source>
</evidence>
<evidence type="ECO:0000313" key="3">
    <source>
        <dbReference type="Proteomes" id="UP000265882"/>
    </source>
</evidence>
<reference evidence="2 3" key="1">
    <citation type="journal article" date="2017" name="ISME J.">
        <title>Energy and carbon metabolisms in a deep terrestrial subsurface fluid microbial community.</title>
        <authorList>
            <person name="Momper L."/>
            <person name="Jungbluth S.P."/>
            <person name="Lee M.D."/>
            <person name="Amend J.P."/>
        </authorList>
    </citation>
    <scope>NUCLEOTIDE SEQUENCE [LARGE SCALE GENOMIC DNA]</scope>
    <source>
        <strain evidence="2">SURF_5</strain>
    </source>
</reference>
<dbReference type="InterPro" id="IPR002347">
    <property type="entry name" value="SDR_fam"/>
</dbReference>